<dbReference type="OrthoDB" id="5508079at2"/>
<reference evidence="4 5" key="1">
    <citation type="submission" date="2018-10" db="EMBL/GenBank/DDBJ databases">
        <title>Oceanobacillus sp. YLB-02 draft genome.</title>
        <authorList>
            <person name="Yu L."/>
        </authorList>
    </citation>
    <scope>NUCLEOTIDE SEQUENCE [LARGE SCALE GENOMIC DNA]</scope>
    <source>
        <strain evidence="4 5">YLB-02</strain>
    </source>
</reference>
<dbReference type="AlphaFoldDB" id="A0A498DEE1"/>
<gene>
    <name evidence="4" type="ORF">D8M04_07520</name>
</gene>
<dbReference type="EMBL" id="RCHR01000002">
    <property type="protein sequence ID" value="RLL47030.1"/>
    <property type="molecule type" value="Genomic_DNA"/>
</dbReference>
<dbReference type="GO" id="GO:0005886">
    <property type="term" value="C:plasma membrane"/>
    <property type="evidence" value="ECO:0007669"/>
    <property type="project" value="TreeGrafter"/>
</dbReference>
<comment type="caution">
    <text evidence="4">The sequence shown here is derived from an EMBL/GenBank/DDBJ whole genome shotgun (WGS) entry which is preliminary data.</text>
</comment>
<evidence type="ECO:0000256" key="2">
    <source>
        <dbReference type="SAM" id="Phobius"/>
    </source>
</evidence>
<organism evidence="4 5">
    <name type="scientific">Oceanobacillus piezotolerans</name>
    <dbReference type="NCBI Taxonomy" id="2448030"/>
    <lineage>
        <taxon>Bacteria</taxon>
        <taxon>Bacillati</taxon>
        <taxon>Bacillota</taxon>
        <taxon>Bacilli</taxon>
        <taxon>Bacillales</taxon>
        <taxon>Bacillaceae</taxon>
        <taxon>Oceanobacillus</taxon>
    </lineage>
</organism>
<name>A0A498DEE1_9BACI</name>
<dbReference type="PANTHER" id="PTHR30487">
    <property type="entry name" value="TYPE 4 PREPILIN-LIKE PROTEINS LEADER PEPTIDE-PROCESSING ENZYME"/>
    <property type="match status" value="1"/>
</dbReference>
<keyword evidence="2" id="KW-0472">Membrane</keyword>
<feature type="transmembrane region" description="Helical" evidence="2">
    <location>
        <begin position="26"/>
        <end position="45"/>
    </location>
</feature>
<keyword evidence="2" id="KW-1133">Transmembrane helix</keyword>
<feature type="domain" description="Prepilin type IV endopeptidase peptidase" evidence="3">
    <location>
        <begin position="4"/>
        <end position="107"/>
    </location>
</feature>
<keyword evidence="2" id="KW-0812">Transmembrane</keyword>
<dbReference type="RefSeq" id="WP_121522281.1">
    <property type="nucleotide sequence ID" value="NZ_RCHR01000002.1"/>
</dbReference>
<dbReference type="Pfam" id="PF01478">
    <property type="entry name" value="Peptidase_A24"/>
    <property type="match status" value="1"/>
</dbReference>
<sequence length="168" mass="18304">MIDLFLIIILTICVITDVKRRMIYNKVIYPAMLFTFIYQFATAGWEGLSHSFIGFLIGFGLLLIPYFMGGMGAGDVKLLALIGAMKGGAFIFHAFLYTAIIGGVIAIAIILFRKGMLKSILYYFTSLRHGVRLPGGISRGSLTATYPYGVAIAAGAVAALLFQGWNFL</sequence>
<evidence type="ECO:0000313" key="5">
    <source>
        <dbReference type="Proteomes" id="UP000270219"/>
    </source>
</evidence>
<dbReference type="InterPro" id="IPR000045">
    <property type="entry name" value="Prepilin_IV_endopep_pep"/>
</dbReference>
<evidence type="ECO:0000259" key="3">
    <source>
        <dbReference type="Pfam" id="PF01478"/>
    </source>
</evidence>
<comment type="similarity">
    <text evidence="1">Belongs to the peptidase A24 family.</text>
</comment>
<protein>
    <recommendedName>
        <fullName evidence="3">Prepilin type IV endopeptidase peptidase domain-containing protein</fullName>
    </recommendedName>
</protein>
<keyword evidence="5" id="KW-1185">Reference proteome</keyword>
<evidence type="ECO:0000313" key="4">
    <source>
        <dbReference type="EMBL" id="RLL47030.1"/>
    </source>
</evidence>
<dbReference type="GO" id="GO:0006465">
    <property type="term" value="P:signal peptide processing"/>
    <property type="evidence" value="ECO:0007669"/>
    <property type="project" value="TreeGrafter"/>
</dbReference>
<evidence type="ECO:0000256" key="1">
    <source>
        <dbReference type="ARBA" id="ARBA00005801"/>
    </source>
</evidence>
<dbReference type="PANTHER" id="PTHR30487:SF0">
    <property type="entry name" value="PREPILIN LEADER PEPTIDASE_N-METHYLTRANSFERASE-RELATED"/>
    <property type="match status" value="1"/>
</dbReference>
<dbReference type="InterPro" id="IPR050882">
    <property type="entry name" value="Prepilin_peptidase/N-MTase"/>
</dbReference>
<dbReference type="Proteomes" id="UP000270219">
    <property type="component" value="Unassembled WGS sequence"/>
</dbReference>
<feature type="transmembrane region" description="Helical" evidence="2">
    <location>
        <begin position="146"/>
        <end position="165"/>
    </location>
</feature>
<dbReference type="Gene3D" id="1.20.120.1220">
    <property type="match status" value="1"/>
</dbReference>
<feature type="transmembrane region" description="Helical" evidence="2">
    <location>
        <begin position="52"/>
        <end position="69"/>
    </location>
</feature>
<feature type="transmembrane region" description="Helical" evidence="2">
    <location>
        <begin position="89"/>
        <end position="112"/>
    </location>
</feature>
<accession>A0A498DEE1</accession>
<proteinExistence type="inferred from homology"/>
<dbReference type="GO" id="GO:0004190">
    <property type="term" value="F:aspartic-type endopeptidase activity"/>
    <property type="evidence" value="ECO:0007669"/>
    <property type="project" value="InterPro"/>
</dbReference>